<organism evidence="1">
    <name type="scientific">Tetraselmis sp. GSL018</name>
    <dbReference type="NCBI Taxonomy" id="582737"/>
    <lineage>
        <taxon>Eukaryota</taxon>
        <taxon>Viridiplantae</taxon>
        <taxon>Chlorophyta</taxon>
        <taxon>core chlorophytes</taxon>
        <taxon>Chlorodendrophyceae</taxon>
        <taxon>Chlorodendrales</taxon>
        <taxon>Chlorodendraceae</taxon>
        <taxon>Tetraselmis</taxon>
    </lineage>
</organism>
<dbReference type="AlphaFoldDB" id="A0A061SGZ4"/>
<accession>A0A061SGZ4</accession>
<proteinExistence type="predicted"/>
<name>A0A061SGZ4_9CHLO</name>
<protein>
    <submittedName>
        <fullName evidence="1">Uncharacterized protein</fullName>
    </submittedName>
</protein>
<reference evidence="1" key="1">
    <citation type="submission" date="2014-05" db="EMBL/GenBank/DDBJ databases">
        <title>The transcriptome of the halophilic microalga Tetraselmis sp. GSL018 isolated from the Great Salt Lake, Utah.</title>
        <authorList>
            <person name="Jinkerson R.E."/>
            <person name="D'Adamo S."/>
            <person name="Posewitz M.C."/>
        </authorList>
    </citation>
    <scope>NUCLEOTIDE SEQUENCE</scope>
    <source>
        <strain evidence="1">GSL018</strain>
    </source>
</reference>
<sequence length="266" mass="30009">LQVSKSYTFDLVNTFSKGRGNDVKQDVKVNLEGPEKMPEVQDPDNPQPVVIDPDNPKCDLDHPYAYPTFDITAKPIGRTDWNWRRLLLSSDSDEKSSDKKDSSDELKLEDFPTKTFQVFVGVDYQVKPVLVGRLQGRRDSRIRVDGSGLETAMDLDRDTPKKTVCGDWFYSTNGRYEWTFTVTEDAEAELYYYVKLAPHSTMQTFERMPVNVNYRHEFTIAGSRNQLTSRSNLDTAGRAGKVNVALDNVVAGGDNNFDQSATMGSP</sequence>
<feature type="non-terminal residue" evidence="1">
    <location>
        <position position="1"/>
    </location>
</feature>
<gene>
    <name evidence="1" type="ORF">TSPGSL018_6661</name>
</gene>
<evidence type="ECO:0000313" key="1">
    <source>
        <dbReference type="EMBL" id="JAC82006.1"/>
    </source>
</evidence>
<dbReference type="EMBL" id="GBEZ01003108">
    <property type="protein sequence ID" value="JAC82006.1"/>
    <property type="molecule type" value="Transcribed_RNA"/>
</dbReference>